<accession>A0A502EX16</accession>
<reference evidence="1 2" key="1">
    <citation type="journal article" date="2019" name="Environ. Microbiol.">
        <title>Species interactions and distinct microbial communities in high Arctic permafrost affected cryosols are associated with the CH4 and CO2 gas fluxes.</title>
        <authorList>
            <person name="Altshuler I."/>
            <person name="Hamel J."/>
            <person name="Turney S."/>
            <person name="Magnuson E."/>
            <person name="Levesque R."/>
            <person name="Greer C."/>
            <person name="Whyte L.G."/>
        </authorList>
    </citation>
    <scope>NUCLEOTIDE SEQUENCE [LARGE SCALE GENOMIC DNA]</scope>
    <source>
        <strain evidence="1 2">42</strain>
    </source>
</reference>
<protein>
    <submittedName>
        <fullName evidence="1">Uncharacterized protein</fullName>
    </submittedName>
</protein>
<keyword evidence="2" id="KW-1185">Reference proteome</keyword>
<evidence type="ECO:0000313" key="2">
    <source>
        <dbReference type="Proteomes" id="UP000319700"/>
    </source>
</evidence>
<name>A0A502EX16_9FLAO</name>
<gene>
    <name evidence="1" type="ORF">EAH81_10145</name>
</gene>
<sequence>MIVSQSYQNLIKVTNELIKHYEKMLENFKAVFVGLGDSEMLLWNADLTDSLRENADKNRFFYYFFDRLSVPRRRAMSLS</sequence>
<dbReference type="AlphaFoldDB" id="A0A502EX16"/>
<comment type="caution">
    <text evidence="1">The sequence shown here is derived from an EMBL/GenBank/DDBJ whole genome shotgun (WGS) entry which is preliminary data.</text>
</comment>
<dbReference type="Proteomes" id="UP000319700">
    <property type="component" value="Unassembled WGS sequence"/>
</dbReference>
<dbReference type="EMBL" id="RCZH01000006">
    <property type="protein sequence ID" value="TPG40701.1"/>
    <property type="molecule type" value="Genomic_DNA"/>
</dbReference>
<organism evidence="1 2">
    <name type="scientific">Flavobacterium pectinovorum</name>
    <dbReference type="NCBI Taxonomy" id="29533"/>
    <lineage>
        <taxon>Bacteria</taxon>
        <taxon>Pseudomonadati</taxon>
        <taxon>Bacteroidota</taxon>
        <taxon>Flavobacteriia</taxon>
        <taxon>Flavobacteriales</taxon>
        <taxon>Flavobacteriaceae</taxon>
        <taxon>Flavobacterium</taxon>
    </lineage>
</organism>
<proteinExistence type="predicted"/>
<evidence type="ECO:0000313" key="1">
    <source>
        <dbReference type="EMBL" id="TPG40701.1"/>
    </source>
</evidence>